<protein>
    <submittedName>
        <fullName evidence="2">Uncharacterized protein</fullName>
    </submittedName>
</protein>
<feature type="region of interest" description="Disordered" evidence="1">
    <location>
        <begin position="1"/>
        <end position="27"/>
    </location>
</feature>
<reference evidence="2 3" key="1">
    <citation type="submission" date="2014-03" db="EMBL/GenBank/DDBJ databases">
        <title>Whole genome sequence of Novosphingobium resinovorum KF1.</title>
        <authorList>
            <person name="Gan H.M."/>
            <person name="Gan H.Y."/>
            <person name="Chew T.H."/>
            <person name="Savka M.A."/>
        </authorList>
    </citation>
    <scope>NUCLEOTIDE SEQUENCE [LARGE SCALE GENOMIC DNA]</scope>
    <source>
        <strain evidence="2 3">KF1</strain>
    </source>
</reference>
<evidence type="ECO:0000256" key="1">
    <source>
        <dbReference type="SAM" id="MobiDB-lite"/>
    </source>
</evidence>
<dbReference type="EMBL" id="JFYZ01000010">
    <property type="protein sequence ID" value="EZP82237.1"/>
    <property type="molecule type" value="Genomic_DNA"/>
</dbReference>
<organism evidence="2 3">
    <name type="scientific">Novosphingobium resinovorum</name>
    <dbReference type="NCBI Taxonomy" id="158500"/>
    <lineage>
        <taxon>Bacteria</taxon>
        <taxon>Pseudomonadati</taxon>
        <taxon>Pseudomonadota</taxon>
        <taxon>Alphaproteobacteria</taxon>
        <taxon>Sphingomonadales</taxon>
        <taxon>Sphingomonadaceae</taxon>
        <taxon>Novosphingobium</taxon>
    </lineage>
</organism>
<comment type="caution">
    <text evidence="2">The sequence shown here is derived from an EMBL/GenBank/DDBJ whole genome shotgun (WGS) entry which is preliminary data.</text>
</comment>
<dbReference type="Proteomes" id="UP000024329">
    <property type="component" value="Unassembled WGS sequence"/>
</dbReference>
<name>A0A031K0U6_9SPHN</name>
<evidence type="ECO:0000313" key="3">
    <source>
        <dbReference type="Proteomes" id="UP000024329"/>
    </source>
</evidence>
<accession>A0A031K0U6</accession>
<dbReference type="AlphaFoldDB" id="A0A031K0U6"/>
<dbReference type="PATRIC" id="fig|158500.4.peg.2302"/>
<proteinExistence type="predicted"/>
<gene>
    <name evidence="2" type="ORF">BV97_02260</name>
</gene>
<sequence>MGRPVTRVGRPLKLGRSGYRTGAPPERKGLVRWTGKTVFALAAASRIDRGQIRQNPLKFFCAPPFLA</sequence>
<evidence type="ECO:0000313" key="2">
    <source>
        <dbReference type="EMBL" id="EZP82237.1"/>
    </source>
</evidence>